<dbReference type="EMBL" id="UINC01024444">
    <property type="protein sequence ID" value="SVA98072.1"/>
    <property type="molecule type" value="Genomic_DNA"/>
</dbReference>
<keyword evidence="7" id="KW-0028">Amino-acid biosynthesis</keyword>
<comment type="catalytic activity">
    <reaction evidence="1">
        <text>1-(5-phospho-beta-D-ribosyl)-5-[(5-phospho-beta-D-ribosylamino)methylideneamino]imidazole-4-carboxamide = 5-[(5-phospho-1-deoxy-D-ribulos-1-ylimino)methylamino]-1-(5-phospho-beta-D-ribosyl)imidazole-4-carboxamide</text>
        <dbReference type="Rhea" id="RHEA:15469"/>
        <dbReference type="ChEBI" id="CHEBI:58435"/>
        <dbReference type="ChEBI" id="CHEBI:58525"/>
        <dbReference type="EC" id="5.3.1.16"/>
    </reaction>
</comment>
<keyword evidence="9" id="KW-0413">Isomerase</keyword>
<evidence type="ECO:0000256" key="9">
    <source>
        <dbReference type="ARBA" id="ARBA00023235"/>
    </source>
</evidence>
<evidence type="ECO:0000256" key="8">
    <source>
        <dbReference type="ARBA" id="ARBA00023102"/>
    </source>
</evidence>
<feature type="non-terminal residue" evidence="10">
    <location>
        <position position="176"/>
    </location>
</feature>
<dbReference type="GO" id="GO:0000162">
    <property type="term" value="P:L-tryptophan biosynthetic process"/>
    <property type="evidence" value="ECO:0007669"/>
    <property type="project" value="TreeGrafter"/>
</dbReference>
<evidence type="ECO:0000256" key="2">
    <source>
        <dbReference type="ARBA" id="ARBA00004496"/>
    </source>
</evidence>
<comment type="pathway">
    <text evidence="3">Amino-acid biosynthesis; L-histidine biosynthesis; L-histidine from 5-phospho-alpha-D-ribose 1-diphosphate: step 4/9.</text>
</comment>
<dbReference type="InterPro" id="IPR006062">
    <property type="entry name" value="His_biosynth"/>
</dbReference>
<evidence type="ECO:0000256" key="4">
    <source>
        <dbReference type="ARBA" id="ARBA00009667"/>
    </source>
</evidence>
<comment type="subcellular location">
    <subcellularLocation>
        <location evidence="2">Cytoplasm</location>
    </subcellularLocation>
</comment>
<dbReference type="InterPro" id="IPR044524">
    <property type="entry name" value="Isoase_HisA-like"/>
</dbReference>
<dbReference type="PANTHER" id="PTHR43090:SF2">
    <property type="entry name" value="1-(5-PHOSPHORIBOSYL)-5-[(5-PHOSPHORIBOSYLAMINO)METHYLIDENEAMINO] IMIDAZOLE-4-CARBOXAMIDE ISOMERASE"/>
    <property type="match status" value="1"/>
</dbReference>
<comment type="similarity">
    <text evidence="4">Belongs to the HisA/HisF family.</text>
</comment>
<protein>
    <recommendedName>
        <fullName evidence="5">1-(5-phosphoribosyl)-5-[(5-phosphoribosylamino)methylideneamino]imidazole-4-carboxamideisomerase</fullName>
        <ecNumber evidence="5">5.3.1.16</ecNumber>
    </recommendedName>
</protein>
<dbReference type="CDD" id="cd04732">
    <property type="entry name" value="HisA"/>
    <property type="match status" value="1"/>
</dbReference>
<accession>A0A382AAE3</accession>
<dbReference type="EC" id="5.3.1.16" evidence="5"/>
<reference evidence="10" key="1">
    <citation type="submission" date="2018-05" db="EMBL/GenBank/DDBJ databases">
        <authorList>
            <person name="Lanie J.A."/>
            <person name="Ng W.-L."/>
            <person name="Kazmierczak K.M."/>
            <person name="Andrzejewski T.M."/>
            <person name="Davidsen T.M."/>
            <person name="Wayne K.J."/>
            <person name="Tettelin H."/>
            <person name="Glass J.I."/>
            <person name="Rusch D."/>
            <person name="Podicherti R."/>
            <person name="Tsui H.-C.T."/>
            <person name="Winkler M.E."/>
        </authorList>
    </citation>
    <scope>NUCLEOTIDE SEQUENCE</scope>
</reference>
<name>A0A382AAE3_9ZZZZ</name>
<organism evidence="10">
    <name type="scientific">marine metagenome</name>
    <dbReference type="NCBI Taxonomy" id="408172"/>
    <lineage>
        <taxon>unclassified sequences</taxon>
        <taxon>metagenomes</taxon>
        <taxon>ecological metagenomes</taxon>
    </lineage>
</organism>
<evidence type="ECO:0000256" key="7">
    <source>
        <dbReference type="ARBA" id="ARBA00022605"/>
    </source>
</evidence>
<dbReference type="UniPathway" id="UPA00031">
    <property type="reaction ID" value="UER00009"/>
</dbReference>
<dbReference type="FunFam" id="3.20.20.70:FF:000009">
    <property type="entry name" value="1-(5-phosphoribosyl)-5-[(5-phosphoribosylamino)methylideneamino] imidazole-4-carboxamide isomerase"/>
    <property type="match status" value="1"/>
</dbReference>
<dbReference type="GO" id="GO:0005737">
    <property type="term" value="C:cytoplasm"/>
    <property type="evidence" value="ECO:0007669"/>
    <property type="project" value="UniProtKB-SubCell"/>
</dbReference>
<keyword evidence="6" id="KW-0963">Cytoplasm</keyword>
<proteinExistence type="inferred from homology"/>
<evidence type="ECO:0000256" key="6">
    <source>
        <dbReference type="ARBA" id="ARBA00022490"/>
    </source>
</evidence>
<dbReference type="InterPro" id="IPR023016">
    <property type="entry name" value="HisA/PriA"/>
</dbReference>
<evidence type="ECO:0000256" key="1">
    <source>
        <dbReference type="ARBA" id="ARBA00000901"/>
    </source>
</evidence>
<dbReference type="Gene3D" id="3.20.20.70">
    <property type="entry name" value="Aldolase class I"/>
    <property type="match status" value="1"/>
</dbReference>
<dbReference type="SUPFAM" id="SSF51366">
    <property type="entry name" value="Ribulose-phoshate binding barrel"/>
    <property type="match status" value="1"/>
</dbReference>
<gene>
    <name evidence="10" type="ORF">METZ01_LOCUS150926</name>
</gene>
<dbReference type="GO" id="GO:0000105">
    <property type="term" value="P:L-histidine biosynthetic process"/>
    <property type="evidence" value="ECO:0007669"/>
    <property type="project" value="UniProtKB-UniPathway"/>
</dbReference>
<evidence type="ECO:0000256" key="3">
    <source>
        <dbReference type="ARBA" id="ARBA00005133"/>
    </source>
</evidence>
<keyword evidence="8" id="KW-0368">Histidine biosynthesis</keyword>
<dbReference type="InterPro" id="IPR011060">
    <property type="entry name" value="RibuloseP-bd_barrel"/>
</dbReference>
<dbReference type="InterPro" id="IPR013785">
    <property type="entry name" value="Aldolase_TIM"/>
</dbReference>
<sequence length="176" mass="19026">MKIIPAVDIKKGRCVRLSQGMADQETVYSDDPIAVACHWDEEGASLIHIVDLDGAFEGQPANSEIVKNIIYNSSVDIQVGGGIRNLKTIEQYVNAGAYRVILGTIAHKEPAFVAKACKEFPGKIIVGIDARDGNVAIKGWVEVSDQRATDLAKNLESYGVSGYIFTDISRDGMLQG</sequence>
<evidence type="ECO:0000256" key="5">
    <source>
        <dbReference type="ARBA" id="ARBA00012550"/>
    </source>
</evidence>
<dbReference type="GO" id="GO:0003949">
    <property type="term" value="F:1-(5-phosphoribosyl)-5-[(5-phosphoribosylamino)methylideneamino]imidazole-4-carboxamide isomerase activity"/>
    <property type="evidence" value="ECO:0007669"/>
    <property type="project" value="UniProtKB-EC"/>
</dbReference>
<dbReference type="AlphaFoldDB" id="A0A382AAE3"/>
<evidence type="ECO:0000313" key="10">
    <source>
        <dbReference type="EMBL" id="SVA98072.1"/>
    </source>
</evidence>
<dbReference type="PANTHER" id="PTHR43090">
    <property type="entry name" value="1-(5-PHOSPHORIBOSYL)-5-[(5-PHOSPHORIBOSYLAMINO)METHYLIDENEAMINO] IMIDAZOLE-4-CARBOXAMIDE ISOMERASE"/>
    <property type="match status" value="1"/>
</dbReference>
<dbReference type="Pfam" id="PF00977">
    <property type="entry name" value="His_biosynth"/>
    <property type="match status" value="1"/>
</dbReference>